<dbReference type="SUPFAM" id="SSF51445">
    <property type="entry name" value="(Trans)glycosidases"/>
    <property type="match status" value="1"/>
</dbReference>
<comment type="similarity">
    <text evidence="6">Belongs to the glycosyl hydrolase 18 family.</text>
</comment>
<dbReference type="InterPro" id="IPR017853">
    <property type="entry name" value="GH"/>
</dbReference>
<reference evidence="9" key="1">
    <citation type="submission" date="2021-02" db="EMBL/GenBank/DDBJ databases">
        <authorList>
            <person name="Nowell W R."/>
        </authorList>
    </citation>
    <scope>NUCLEOTIDE SEQUENCE</scope>
    <source>
        <strain evidence="9">Ploen Becks lab</strain>
    </source>
</reference>
<evidence type="ECO:0000256" key="4">
    <source>
        <dbReference type="ARBA" id="ARBA00023295"/>
    </source>
</evidence>
<sequence>MGTLRHPLILILISLLKYITCEYVIGCYYTNWSQHRKEEVKFIPKNIDPKLCTHAYFAFANIDTDKWKLMPFEKNDMSDDANTPSLYDDFKKLKKKNPALKTLLSIGGASAGVEKFRKLCDNDENRKKFIKATIEVLRKYNFDGLDLDWEFPETNKDKLGFTKLCKDIRLEFQNEAFVSNKPRLLLTAAVAVWRPKVQAGYEVDKVSQYLDYINLMAYDYHGSWNQRTGHNSPLFARSEQTGDQQTLNQEASINAWIEFGAPAEKLVLGLAMYGRTFTLKSKKMNGMNAPATEAGKAGPYTQAAGFLSYFEVCKLLKDGWTKEWNEEQKIPFAYKDDQWVGYDDPKSIQIKCEYVAKRKLAGAMIWSLDLDDFNGNSCSEGKYPLLSSIKKTFDKLTPTTTRSTTTTKKPSSSATSLIFTNNGFNDKMKDAQAQSLVVNKIKCETCTAEYIGKTERILHHRVKEHRTGKTSSCFQHMQDNPGHKINYDGVEFV</sequence>
<dbReference type="SMART" id="SM00636">
    <property type="entry name" value="Glyco_18"/>
    <property type="match status" value="1"/>
</dbReference>
<dbReference type="GO" id="GO:0005576">
    <property type="term" value="C:extracellular region"/>
    <property type="evidence" value="ECO:0007669"/>
    <property type="project" value="TreeGrafter"/>
</dbReference>
<evidence type="ECO:0000256" key="5">
    <source>
        <dbReference type="RuleBase" id="RU000489"/>
    </source>
</evidence>
<dbReference type="PANTHER" id="PTHR11177:SF317">
    <property type="entry name" value="CHITINASE 12-RELATED"/>
    <property type="match status" value="1"/>
</dbReference>
<dbReference type="EMBL" id="CAJNOC010000569">
    <property type="protein sequence ID" value="CAF0777971.1"/>
    <property type="molecule type" value="Genomic_DNA"/>
</dbReference>
<dbReference type="InterPro" id="IPR011583">
    <property type="entry name" value="Chitinase_II/V-like_cat"/>
</dbReference>
<dbReference type="InterPro" id="IPR001579">
    <property type="entry name" value="Glyco_hydro_18_chit_AS"/>
</dbReference>
<dbReference type="AlphaFoldDB" id="A0A813R726"/>
<feature type="signal peptide" evidence="7">
    <location>
        <begin position="1"/>
        <end position="21"/>
    </location>
</feature>
<dbReference type="InterPro" id="IPR050314">
    <property type="entry name" value="Glycosyl_Hydrlase_18"/>
</dbReference>
<dbReference type="FunFam" id="3.20.20.80:FF:000007">
    <property type="entry name" value="Acidic mammalian chitinase"/>
    <property type="match status" value="1"/>
</dbReference>
<dbReference type="Pfam" id="PF00704">
    <property type="entry name" value="Glyco_hydro_18"/>
    <property type="match status" value="1"/>
</dbReference>
<accession>A0A813R726</accession>
<dbReference type="InterPro" id="IPR001223">
    <property type="entry name" value="Glyco_hydro18_cat"/>
</dbReference>
<comment type="caution">
    <text evidence="9">The sequence shown here is derived from an EMBL/GenBank/DDBJ whole genome shotgun (WGS) entry which is preliminary data.</text>
</comment>
<keyword evidence="4 5" id="KW-0326">Glycosidase</keyword>
<feature type="domain" description="GH18" evidence="8">
    <location>
        <begin position="23"/>
        <end position="396"/>
    </location>
</feature>
<keyword evidence="10" id="KW-1185">Reference proteome</keyword>
<dbReference type="Proteomes" id="UP000663879">
    <property type="component" value="Unassembled WGS sequence"/>
</dbReference>
<proteinExistence type="inferred from homology"/>
<dbReference type="InterPro" id="IPR013087">
    <property type="entry name" value="Znf_C2H2_type"/>
</dbReference>
<dbReference type="CDD" id="cd02872">
    <property type="entry name" value="GH18_chitolectin_chitotriosidase"/>
    <property type="match status" value="1"/>
</dbReference>
<keyword evidence="3" id="KW-1015">Disulfide bond</keyword>
<protein>
    <recommendedName>
        <fullName evidence="8">GH18 domain-containing protein</fullName>
    </recommendedName>
</protein>
<evidence type="ECO:0000313" key="10">
    <source>
        <dbReference type="Proteomes" id="UP000663879"/>
    </source>
</evidence>
<evidence type="ECO:0000256" key="1">
    <source>
        <dbReference type="ARBA" id="ARBA00022729"/>
    </source>
</evidence>
<name>A0A813R726_9BILA</name>
<dbReference type="FunFam" id="3.10.50.10:FF:000001">
    <property type="entry name" value="Chitinase 3-like 1"/>
    <property type="match status" value="1"/>
</dbReference>
<dbReference type="GO" id="GO:0006032">
    <property type="term" value="P:chitin catabolic process"/>
    <property type="evidence" value="ECO:0007669"/>
    <property type="project" value="TreeGrafter"/>
</dbReference>
<evidence type="ECO:0000256" key="3">
    <source>
        <dbReference type="ARBA" id="ARBA00023157"/>
    </source>
</evidence>
<dbReference type="PROSITE" id="PS01095">
    <property type="entry name" value="GH18_1"/>
    <property type="match status" value="1"/>
</dbReference>
<dbReference type="Gene3D" id="3.20.20.80">
    <property type="entry name" value="Glycosidases"/>
    <property type="match status" value="1"/>
</dbReference>
<dbReference type="PROSITE" id="PS51910">
    <property type="entry name" value="GH18_2"/>
    <property type="match status" value="1"/>
</dbReference>
<dbReference type="InterPro" id="IPR029070">
    <property type="entry name" value="Chitinase_insertion_sf"/>
</dbReference>
<dbReference type="OrthoDB" id="76388at2759"/>
<keyword evidence="2 5" id="KW-0378">Hydrolase</keyword>
<dbReference type="SUPFAM" id="SSF54556">
    <property type="entry name" value="Chitinase insertion domain"/>
    <property type="match status" value="1"/>
</dbReference>
<evidence type="ECO:0000256" key="2">
    <source>
        <dbReference type="ARBA" id="ARBA00022801"/>
    </source>
</evidence>
<dbReference type="PROSITE" id="PS00028">
    <property type="entry name" value="ZINC_FINGER_C2H2_1"/>
    <property type="match status" value="1"/>
</dbReference>
<dbReference type="PANTHER" id="PTHR11177">
    <property type="entry name" value="CHITINASE"/>
    <property type="match status" value="1"/>
</dbReference>
<keyword evidence="1 7" id="KW-0732">Signal</keyword>
<evidence type="ECO:0000256" key="7">
    <source>
        <dbReference type="SAM" id="SignalP"/>
    </source>
</evidence>
<dbReference type="GO" id="GO:0004568">
    <property type="term" value="F:chitinase activity"/>
    <property type="evidence" value="ECO:0007669"/>
    <property type="project" value="TreeGrafter"/>
</dbReference>
<organism evidence="9 10">
    <name type="scientific">Brachionus calyciflorus</name>
    <dbReference type="NCBI Taxonomy" id="104777"/>
    <lineage>
        <taxon>Eukaryota</taxon>
        <taxon>Metazoa</taxon>
        <taxon>Spiralia</taxon>
        <taxon>Gnathifera</taxon>
        <taxon>Rotifera</taxon>
        <taxon>Eurotatoria</taxon>
        <taxon>Monogononta</taxon>
        <taxon>Pseudotrocha</taxon>
        <taxon>Ploima</taxon>
        <taxon>Brachionidae</taxon>
        <taxon>Brachionus</taxon>
    </lineage>
</organism>
<dbReference type="Gene3D" id="3.10.50.10">
    <property type="match status" value="1"/>
</dbReference>
<dbReference type="GO" id="GO:0005975">
    <property type="term" value="P:carbohydrate metabolic process"/>
    <property type="evidence" value="ECO:0007669"/>
    <property type="project" value="InterPro"/>
</dbReference>
<gene>
    <name evidence="9" type="ORF">OXX778_LOCUS5304</name>
</gene>
<evidence type="ECO:0000313" key="9">
    <source>
        <dbReference type="EMBL" id="CAF0777971.1"/>
    </source>
</evidence>
<dbReference type="GO" id="GO:0008061">
    <property type="term" value="F:chitin binding"/>
    <property type="evidence" value="ECO:0007669"/>
    <property type="project" value="InterPro"/>
</dbReference>
<feature type="chain" id="PRO_5032551118" description="GH18 domain-containing protein" evidence="7">
    <location>
        <begin position="22"/>
        <end position="493"/>
    </location>
</feature>
<evidence type="ECO:0000259" key="8">
    <source>
        <dbReference type="PROSITE" id="PS51910"/>
    </source>
</evidence>
<evidence type="ECO:0000256" key="6">
    <source>
        <dbReference type="RuleBase" id="RU004453"/>
    </source>
</evidence>